<proteinExistence type="predicted"/>
<dbReference type="Proteomes" id="UP001219605">
    <property type="component" value="Chromosome"/>
</dbReference>
<keyword evidence="4" id="KW-1185">Reference proteome</keyword>
<evidence type="ECO:0000256" key="2">
    <source>
        <dbReference type="SAM" id="MobiDB-lite"/>
    </source>
</evidence>
<reference evidence="3 4" key="1">
    <citation type="submission" date="2023-02" db="EMBL/GenBank/DDBJ databases">
        <authorList>
            <person name="Mo P."/>
        </authorList>
    </citation>
    <scope>NUCLEOTIDE SEQUENCE [LARGE SCALE GENOMIC DNA]</scope>
    <source>
        <strain evidence="3 4">HUAS 3</strain>
    </source>
</reference>
<dbReference type="RefSeq" id="WP_275034140.1">
    <property type="nucleotide sequence ID" value="NZ_CP118615.1"/>
</dbReference>
<feature type="coiled-coil region" evidence="1">
    <location>
        <begin position="79"/>
        <end position="106"/>
    </location>
</feature>
<feature type="region of interest" description="Disordered" evidence="2">
    <location>
        <begin position="174"/>
        <end position="233"/>
    </location>
</feature>
<evidence type="ECO:0000256" key="1">
    <source>
        <dbReference type="SAM" id="Coils"/>
    </source>
</evidence>
<feature type="compositionally biased region" description="Low complexity" evidence="2">
    <location>
        <begin position="184"/>
        <end position="213"/>
    </location>
</feature>
<evidence type="ECO:0000313" key="3">
    <source>
        <dbReference type="EMBL" id="WDZ87220.1"/>
    </source>
</evidence>
<protein>
    <submittedName>
        <fullName evidence="3">Uncharacterized protein</fullName>
    </submittedName>
</protein>
<gene>
    <name evidence="3" type="ORF">PVK37_12830</name>
</gene>
<evidence type="ECO:0000313" key="4">
    <source>
        <dbReference type="Proteomes" id="UP001219605"/>
    </source>
</evidence>
<name>A0ABY7ZW51_9ACTN</name>
<dbReference type="EMBL" id="CP118615">
    <property type="protein sequence ID" value="WDZ87220.1"/>
    <property type="molecule type" value="Genomic_DNA"/>
</dbReference>
<accession>A0ABY7ZW51</accession>
<sequence>MTDTTTSLDLDAIRYRLNEATPGPWGVGNGTHIVRGLEVTGRGSFTCIQSVAEVDDDDRCDWGHDEAVETDPEADARFIAAARQDIPALLAEVDRLRAELEQISSDLWHQADTHRLPEPPEDDQADVADVRTRLARIVAHLEQALAQLDGPDLFTAAEHAPATEPQYLIWSHHQRRGGGPTELATAARPTTPAGTPSPTPSSGSPGAAAAARCPRFRYRPRRSREPATARSGA</sequence>
<organism evidence="3 4">
    <name type="scientific">Micromonospora cathayae</name>
    <dbReference type="NCBI Taxonomy" id="3028804"/>
    <lineage>
        <taxon>Bacteria</taxon>
        <taxon>Bacillati</taxon>
        <taxon>Actinomycetota</taxon>
        <taxon>Actinomycetes</taxon>
        <taxon>Micromonosporales</taxon>
        <taxon>Micromonosporaceae</taxon>
        <taxon>Micromonospora</taxon>
    </lineage>
</organism>
<keyword evidence="1" id="KW-0175">Coiled coil</keyword>